<name>A0A250JP99_9BACT</name>
<sequence>MRSRRAVVFLGLLAGGLAASGCLGSVPFRPRAYEEAVRVASFQVDFRQDGTGVLDLDLRVTNPASDAATLAAVDFTLRVDGRRVAVGTQQVAAPLAEDGSAPLRVLFPLASARATGGPEPVPRRVQVEGGVVLRFGGTERRAPFQAERVLPLAWVPPLSGD</sequence>
<dbReference type="EMBL" id="CP022203">
    <property type="protein sequence ID" value="ATB45704.1"/>
    <property type="molecule type" value="Genomic_DNA"/>
</dbReference>
<keyword evidence="2" id="KW-1185">Reference proteome</keyword>
<dbReference type="AlphaFoldDB" id="A0A250JP99"/>
<dbReference type="RefSeq" id="WP_013935557.1">
    <property type="nucleotide sequence ID" value="NZ_CP022203.1"/>
</dbReference>
<dbReference type="PROSITE" id="PS51257">
    <property type="entry name" value="PROKAR_LIPOPROTEIN"/>
    <property type="match status" value="1"/>
</dbReference>
<dbReference type="KEGG" id="mmas:MYMAC_001289"/>
<dbReference type="SUPFAM" id="SSF117070">
    <property type="entry name" value="LEA14-like"/>
    <property type="match status" value="1"/>
</dbReference>
<evidence type="ECO:0008006" key="3">
    <source>
        <dbReference type="Google" id="ProtNLM"/>
    </source>
</evidence>
<gene>
    <name evidence="1" type="ORF">MYMAC_001289</name>
</gene>
<protein>
    <recommendedName>
        <fullName evidence="3">Lipoprotein</fullName>
    </recommendedName>
</protein>
<evidence type="ECO:0000313" key="1">
    <source>
        <dbReference type="EMBL" id="ATB45704.1"/>
    </source>
</evidence>
<dbReference type="Proteomes" id="UP000217343">
    <property type="component" value="Chromosome"/>
</dbReference>
<reference evidence="1 2" key="1">
    <citation type="submission" date="2017-06" db="EMBL/GenBank/DDBJ databases">
        <title>Sequencing and comparative analysis of myxobacterial genomes.</title>
        <authorList>
            <person name="Rupp O."/>
            <person name="Goesmann A."/>
            <person name="Sogaard-Andersen L."/>
        </authorList>
    </citation>
    <scope>NUCLEOTIDE SEQUENCE [LARGE SCALE GENOMIC DNA]</scope>
    <source>
        <strain evidence="1 2">DSM 14697</strain>
    </source>
</reference>
<dbReference type="OrthoDB" id="5382407at2"/>
<dbReference type="Gene3D" id="2.60.40.1820">
    <property type="match status" value="1"/>
</dbReference>
<evidence type="ECO:0000313" key="2">
    <source>
        <dbReference type="Proteomes" id="UP000217343"/>
    </source>
</evidence>
<organism evidence="1 2">
    <name type="scientific">Corallococcus macrosporus DSM 14697</name>
    <dbReference type="NCBI Taxonomy" id="1189310"/>
    <lineage>
        <taxon>Bacteria</taxon>
        <taxon>Pseudomonadati</taxon>
        <taxon>Myxococcota</taxon>
        <taxon>Myxococcia</taxon>
        <taxon>Myxococcales</taxon>
        <taxon>Cystobacterineae</taxon>
        <taxon>Myxococcaceae</taxon>
        <taxon>Corallococcus</taxon>
    </lineage>
</organism>
<proteinExistence type="predicted"/>
<accession>A0A250JP99</accession>